<gene>
    <name evidence="5" type="ORF">JK361_40790</name>
</gene>
<dbReference type="PANTHER" id="PTHR45527">
    <property type="entry name" value="NONRIBOSOMAL PEPTIDE SYNTHETASE"/>
    <property type="match status" value="1"/>
</dbReference>
<proteinExistence type="predicted"/>
<dbReference type="InterPro" id="IPR036736">
    <property type="entry name" value="ACP-like_sf"/>
</dbReference>
<keyword evidence="6" id="KW-1185">Reference proteome</keyword>
<dbReference type="Gene3D" id="3.30.559.10">
    <property type="entry name" value="Chloramphenicol acetyltransferase-like domain"/>
    <property type="match status" value="1"/>
</dbReference>
<sequence length="108" mass="11782">GVERVGIDDSFFDLGGHSLLATRVISRIRTALGVELPLRALFEAPTVAQLTRHLSEADAARTALVAMERPAKIPLSFAQRRLWFLNRLEGAAASTYNLPIALRLTGTL</sequence>
<dbReference type="SMART" id="SM00823">
    <property type="entry name" value="PKS_PP"/>
    <property type="match status" value="1"/>
</dbReference>
<dbReference type="InterPro" id="IPR020806">
    <property type="entry name" value="PKS_PP-bd"/>
</dbReference>
<keyword evidence="2" id="KW-0596">Phosphopantetheine</keyword>
<dbReference type="EMBL" id="JAERRH010000132">
    <property type="protein sequence ID" value="MBL1110790.1"/>
    <property type="molecule type" value="Genomic_DNA"/>
</dbReference>
<accession>A0ABS1PF45</accession>
<feature type="non-terminal residue" evidence="5">
    <location>
        <position position="1"/>
    </location>
</feature>
<dbReference type="InterPro" id="IPR009081">
    <property type="entry name" value="PP-bd_ACP"/>
</dbReference>
<dbReference type="PANTHER" id="PTHR45527:SF1">
    <property type="entry name" value="FATTY ACID SYNTHASE"/>
    <property type="match status" value="1"/>
</dbReference>
<name>A0ABS1PF45_9ACTN</name>
<comment type="caution">
    <text evidence="5">The sequence shown here is derived from an EMBL/GenBank/DDBJ whole genome shotgun (WGS) entry which is preliminary data.</text>
</comment>
<evidence type="ECO:0000256" key="1">
    <source>
        <dbReference type="ARBA" id="ARBA00001957"/>
    </source>
</evidence>
<evidence type="ECO:0000313" key="5">
    <source>
        <dbReference type="EMBL" id="MBL1110790.1"/>
    </source>
</evidence>
<evidence type="ECO:0000259" key="4">
    <source>
        <dbReference type="PROSITE" id="PS50075"/>
    </source>
</evidence>
<feature type="domain" description="Carrier" evidence="4">
    <location>
        <begin position="1"/>
        <end position="58"/>
    </location>
</feature>
<dbReference type="Gene3D" id="1.10.1200.10">
    <property type="entry name" value="ACP-like"/>
    <property type="match status" value="1"/>
</dbReference>
<dbReference type="PROSITE" id="PS50075">
    <property type="entry name" value="CARRIER"/>
    <property type="match status" value="1"/>
</dbReference>
<protein>
    <recommendedName>
        <fullName evidence="4">Carrier domain-containing protein</fullName>
    </recommendedName>
</protein>
<dbReference type="Pfam" id="PF00550">
    <property type="entry name" value="PP-binding"/>
    <property type="match status" value="1"/>
</dbReference>
<evidence type="ECO:0000256" key="3">
    <source>
        <dbReference type="ARBA" id="ARBA00022553"/>
    </source>
</evidence>
<dbReference type="RefSeq" id="WP_201828297.1">
    <property type="nucleotide sequence ID" value="NZ_JAERRH010000132.1"/>
</dbReference>
<reference evidence="5 6" key="1">
    <citation type="submission" date="2021-01" db="EMBL/GenBank/DDBJ databases">
        <title>WGS of actinomycetes isolated from Thailand.</title>
        <authorList>
            <person name="Thawai C."/>
        </authorList>
    </citation>
    <scope>NUCLEOTIDE SEQUENCE [LARGE SCALE GENOMIC DNA]</scope>
    <source>
        <strain evidence="5 6">CH5-8</strain>
    </source>
</reference>
<evidence type="ECO:0000313" key="6">
    <source>
        <dbReference type="Proteomes" id="UP000621386"/>
    </source>
</evidence>
<dbReference type="PROSITE" id="PS00012">
    <property type="entry name" value="PHOSPHOPANTETHEINE"/>
    <property type="match status" value="1"/>
</dbReference>
<dbReference type="SUPFAM" id="SSF47336">
    <property type="entry name" value="ACP-like"/>
    <property type="match status" value="1"/>
</dbReference>
<organism evidence="5 6">
    <name type="scientific">Streptomyces musisoli</name>
    <dbReference type="NCBI Taxonomy" id="2802280"/>
    <lineage>
        <taxon>Bacteria</taxon>
        <taxon>Bacillati</taxon>
        <taxon>Actinomycetota</taxon>
        <taxon>Actinomycetes</taxon>
        <taxon>Kitasatosporales</taxon>
        <taxon>Streptomycetaceae</taxon>
        <taxon>Streptomyces</taxon>
    </lineage>
</organism>
<evidence type="ECO:0000256" key="2">
    <source>
        <dbReference type="ARBA" id="ARBA00022450"/>
    </source>
</evidence>
<dbReference type="InterPro" id="IPR006162">
    <property type="entry name" value="Ppantetheine_attach_site"/>
</dbReference>
<keyword evidence="3" id="KW-0597">Phosphoprotein</keyword>
<dbReference type="Proteomes" id="UP000621386">
    <property type="component" value="Unassembled WGS sequence"/>
</dbReference>
<feature type="non-terminal residue" evidence="5">
    <location>
        <position position="108"/>
    </location>
</feature>
<comment type="cofactor">
    <cofactor evidence="1">
        <name>pantetheine 4'-phosphate</name>
        <dbReference type="ChEBI" id="CHEBI:47942"/>
    </cofactor>
</comment>
<dbReference type="InterPro" id="IPR023213">
    <property type="entry name" value="CAT-like_dom_sf"/>
</dbReference>